<organism evidence="8 9">
    <name type="scientific">Actinocorallia longicatena</name>
    <dbReference type="NCBI Taxonomy" id="111803"/>
    <lineage>
        <taxon>Bacteria</taxon>
        <taxon>Bacillati</taxon>
        <taxon>Actinomycetota</taxon>
        <taxon>Actinomycetes</taxon>
        <taxon>Streptosporangiales</taxon>
        <taxon>Thermomonosporaceae</taxon>
        <taxon>Actinocorallia</taxon>
    </lineage>
</organism>
<evidence type="ECO:0000256" key="3">
    <source>
        <dbReference type="ARBA" id="ARBA00022553"/>
    </source>
</evidence>
<keyword evidence="4" id="KW-0677">Repeat</keyword>
<dbReference type="Pfam" id="PF00501">
    <property type="entry name" value="AMP-binding"/>
    <property type="match status" value="2"/>
</dbReference>
<dbReference type="Gene3D" id="1.10.1200.10">
    <property type="entry name" value="ACP-like"/>
    <property type="match status" value="3"/>
</dbReference>
<evidence type="ECO:0000256" key="1">
    <source>
        <dbReference type="ARBA" id="ARBA00001957"/>
    </source>
</evidence>
<dbReference type="NCBIfam" id="TIGR01720">
    <property type="entry name" value="NRPS-para261"/>
    <property type="match status" value="2"/>
</dbReference>
<proteinExistence type="predicted"/>
<feature type="domain" description="Carrier" evidence="7">
    <location>
        <begin position="933"/>
        <end position="1007"/>
    </location>
</feature>
<dbReference type="NCBIfam" id="TIGR01733">
    <property type="entry name" value="AA-adenyl-dom"/>
    <property type="match status" value="2"/>
</dbReference>
<dbReference type="RefSeq" id="WP_344826096.1">
    <property type="nucleotide sequence ID" value="NZ_BAAAUV010000005.1"/>
</dbReference>
<reference evidence="9" key="1">
    <citation type="journal article" date="2019" name="Int. J. Syst. Evol. Microbiol.">
        <title>The Global Catalogue of Microorganisms (GCM) 10K type strain sequencing project: providing services to taxonomists for standard genome sequencing and annotation.</title>
        <authorList>
            <consortium name="The Broad Institute Genomics Platform"/>
            <consortium name="The Broad Institute Genome Sequencing Center for Infectious Disease"/>
            <person name="Wu L."/>
            <person name="Ma J."/>
        </authorList>
    </citation>
    <scope>NUCLEOTIDE SEQUENCE [LARGE SCALE GENOMIC DNA]</scope>
    <source>
        <strain evidence="9">JCM 9377</strain>
    </source>
</reference>
<keyword evidence="5" id="KW-0045">Antibiotic biosynthesis</keyword>
<dbReference type="InterPro" id="IPR045851">
    <property type="entry name" value="AMP-bd_C_sf"/>
</dbReference>
<dbReference type="InterPro" id="IPR023213">
    <property type="entry name" value="CAT-like_dom_sf"/>
</dbReference>
<dbReference type="Pfam" id="PF13193">
    <property type="entry name" value="AMP-binding_C"/>
    <property type="match status" value="3"/>
</dbReference>
<dbReference type="CDD" id="cd17643">
    <property type="entry name" value="A_NRPS_Cytc1-like"/>
    <property type="match status" value="1"/>
</dbReference>
<dbReference type="PROSITE" id="PS50075">
    <property type="entry name" value="CARRIER"/>
    <property type="match status" value="3"/>
</dbReference>
<dbReference type="Gene3D" id="3.30.559.10">
    <property type="entry name" value="Chloramphenicol acetyltransferase-like domain"/>
    <property type="match status" value="5"/>
</dbReference>
<evidence type="ECO:0000259" key="7">
    <source>
        <dbReference type="PROSITE" id="PS50075"/>
    </source>
</evidence>
<comment type="cofactor">
    <cofactor evidence="1">
        <name>pantetheine 4'-phosphate</name>
        <dbReference type="ChEBI" id="CHEBI:47942"/>
    </cofactor>
</comment>
<dbReference type="CDD" id="cd19540">
    <property type="entry name" value="LCL_NRPS-like"/>
    <property type="match status" value="1"/>
</dbReference>
<dbReference type="PROSITE" id="PS00455">
    <property type="entry name" value="AMP_BINDING"/>
    <property type="match status" value="2"/>
</dbReference>
<dbReference type="NCBIfam" id="NF003417">
    <property type="entry name" value="PRK04813.1"/>
    <property type="match status" value="3"/>
</dbReference>
<dbReference type="CDD" id="cd05930">
    <property type="entry name" value="A_NRPS"/>
    <property type="match status" value="1"/>
</dbReference>
<dbReference type="InterPro" id="IPR036736">
    <property type="entry name" value="ACP-like_sf"/>
</dbReference>
<sequence>MSSAQQSVWYAQQLSPATSICVAQYVEIEGPFEPELLHRAAEIGAHEAEALFLRLGERDGLPFQVLEDAPRAELVQIDLSGEPDPRAAAEAWIEAERRRPIDLADGELYTARILRLGRELHWWFLRAHHILIDGYSGAMLGRRAAEIYSMLARGEDYRPRRQGDYRALLAEDAAYRESAGYAADRAYWTERFADRPDVVSLTDRTAPPTGDFRRRTVRLGDAATAGLAAGARRLRTATPGLALAACAAFVAKSTGTEDVVLGVAVTGRVTPLARETLTHMSTVLPLRVTVRPGMTVEELTRRTSRAAARLLRHQRYRREDLIRDLKLVGRRIHGPTVNIMAYDFAPEFEGVTTVQHNLGNGPVDDLSIVIYDDDRGRGARVDFDAHSELYTEREVETHQERFVRLLTAMAAADPSTPLGEIDLLGAGERELVLRTWNDTAAEPPSGTVLDLLDAQAEAAPDAPAVTDAHGTLTHAELHTRANRLARRLIAGGARPGTSVALCLPRTADLAVAALAVLKTGAAYLPVDPAYPRDRQEMIIADAAPSAVLRGGIGPLDGLSGAPLTAAERGRSVHPRDPAYIIYTSGSTGRPKGVVVSHAAVADFCLWARADFGPERLAHVLWSTSLNFDVSVFEWLAPLTVGGRIEIVRDLLEIAERGGWRGTLMSGVPSAVAVLLAQPGLDLDAGDVVLAGEALPARLVRRLREVSPKARIWNIYGPTEATVYTVGWRDDGNPEGEAPIGRPLRNTRAYILDAALRPVAPGVPGELYLAGASLAQGYHDRPALTAERFVACPFPAAGPGERMYRTGDLARWRDDGTIEYLGRLDHQVKVRGFRIEPGEIESVLDRHPAVARSVVMARTEGTGAARLVAYVVAERADGLAAELREHVGRSLPDHMVPAAVVVLEEMPLNPNGKLDRAALPAPDFGALTAAAHRAPGDPREEVFCALFGEILGLERVSADAAFFDAGGDSITAMRLVSGARAHGLVITPKDVFRHQSPAGLATAARTPAETELPAEPAGAGVGPVAATPILRWSEESGAGEGLHQSVLVRTPAGLGDLTGALAAVVDHHDALRLARRDGGYEVLPAIDAAPLCHRVDVSALTAAERASAVAEATDAARDRLDPATARNIQLVWFDAGDDQGLLLLLAHHQVIDGVSWRILLPDLVTALAGGTLEPVGTSFRRWAGLLREEAARRTGELPAWRETLTGPAVASAVPGPPDTAATARSVVRELPVGLTRALLGPVPAAFHGRTTDVLLAALARAFRSAEGDGDLLLHLEGHGRDELAPGVDLSRTVGWFTSLYPVRLSIGAAGAAASVKLVKERLRRVPGDGVGYGLLRHLHPEAGPELAALPAPGIVFNYLGRAPIEDSGDWSVSAAAGGAAPHARLGHALEINAIVHDTAEGPRLRITWVHAERLWPQERTAELADAWEHALAELSDAEGGRTPSDFPLVRLTQEDVDELEAADPGLAEIWPLTPLQYGFFFQSLLNLGGTDVYTGQLIFDLDGEPDHDRLRAAAQTLLDRHAPLRARFGQLRDGSPVQLVPGRVEMPFTVAETTEADLEEATAAERIRPFSLADGPLIRFLLLRPGGGRTRLLVTSHHIVLDGWSAPTLAGELFSLYAGIEPTAVPSYEGYLEWLAAQDRDAAATAWREALSGPPAPTVLAPGAPMTGAAPPERLVLDLPQELSTAFLDQARRHQLTANTLVQGLWGLVLARLTGRDDVVFGATVSGRPAELPGVEGMVGLFINTLPVRFRPRTRESLLSALTRLQEEQAGLLDHHHLGLGEIQNLLRTGVLFDTMTVFENYPLDASAMDGAVDGVRLVRADLEDATHYPLTLLAIPGRTLQLRLEYRADLFTAEAAGGLLHVLRTLVEAAAEGLDRPLAAFSPEIPAALRTALDALAAAAPPARPRGENRQLVAYVVAAPDAAIDAEELRAHARAHLPASMVPSVFMVVDALPLTPNGKVDTTALPKPRLTIAVSGYRAPVTTTERLLCDVLAELLDRDRVGLDDDFFALGGDSLAAVRLAARLRRARGIELPIRALFERPTVAAIASLLEDAARAERPSLAAAERPAVLPLSYAQRRLWFLNRFEGPSATYNLPIALRLTGPLDAAALQAALADVVGRHESLRTIFPDSGGTPRQQILDAAAAVPHVQAAGIGAEDLPVALARAAGYGFDLAVETPLRVHLFRLAPELHVAVLVLHHIAGDGWSMAPLARDLFTAYAARLGGTAPAWEPLPVQYADYALWQRELLGAEDDPDSPLHRQIAYWRAALAGLPEQLDLPADRPRPEQASYRGGTARLDLPAATHARLLEFSRASGASPFMVAQAAYATLLAKLSGATDIPVGSPIAGRTDEALDDLVGMFVNMLVLRTDTSGDPTFRELVARVRDTDLAAYAHQDLPFERLVDVLNPERHMGRHPLFQNGLTFQNNPAARLSHDGFTAEIEPLPGSVARFDQLLILTERFSADGAPAGVGCELEYALDLYDPATAAGFLGRFARILDALLAAPDAPLGATSLLTPAERETVLTGWSAPATDAPATLPPTIVAAFEAQAARDPRAPAVTFEGASLTYGELNAAANRLARHLRVLGAGPGTSVALRLPRSEQLVMAVLAVLKTGAAYVPIDPGYPAERIASTLEDAAPVLTVDEGVLAEAAETDGSDLGVVIDPADPAYVIYTSGSTGKPKGVVIPHSNVIRLMTSTEHWFSFGPDDVWTLFHSYAFDFSVWELWGPLLYGGRLVVVPYGVSRSPVEFLKLLEAERVTVLNQTPSAFYQLMAADAAAPAVLSLRFVIFGGEALELKRLTAFAARRPGTVLVNMYGITETTVHVSHIALDEVACQTAPGSVIGAALPDLRTYVLDERLQPVPAGVTGELYVAGAGLAHGYHRRHALTAERFVADPFGAPGTRMYRSGDLARWTRDGELEYLGRSDFQVKIRGFRIELGEIDAVLSRHASVRDVAVIDREDRPGDRRLVAYVVPADDDLDAQAVRALAAAELPAHMVPSAVVLLDALPLTGNGKLDRRALPAPQITVGASGRAPASEREELLADLFTEVLALPARAGADDGFFDLGGDSIIAIQLVARARQSGLLITPREVFQHQTVTALAAHARDTADEQIETEPEGAGTGPVPLTPIMAWLRERGGSSKGFHQSMLLRTPPGQDVAALTAAWQKVLDHHDVLRLRLEDGRPVIPAEASAEGLVTRVRVAGLDQATLLKVIHAEAGAAAARLDPAAGRTGRLIWFDADDEQGRLLFVLHHLVVDGVSWRIVLPDFVGALVGLDLQPVPSSFRRWAQRLTAEAASPGRTGELDTWLELVEGPNPRLAGRALDARTDTADTAVHLTVSLPAGTTEPLLTTVPAAFHGRVNDVLLTGLALAVAHWRRVRGGRGTDVLIDLEGHGREELFPGMDLSRTVGWFTSLHPVRLDPGRAEWAEILAGGDAAGRAVKKVKEQLRRVPDGGIGFGLLRYLNEETAEELADLPRAQIAFNYLGRVARDASGWSPAAEPLPSGEDPALPAAHPLEIGAIVHDGPGGPELTVIWTWPGGLFTEQEVAGLADAWFAALRGLAAHARDGAASTFTSSDLLVELEQSEIDALQATWRKRGGDT</sequence>
<dbReference type="InterPro" id="IPR009081">
    <property type="entry name" value="PP-bd_ACP"/>
</dbReference>
<dbReference type="CDD" id="cd19543">
    <property type="entry name" value="DCL_NRPS"/>
    <property type="match status" value="1"/>
</dbReference>
<dbReference type="Pfam" id="PF00668">
    <property type="entry name" value="Condensation"/>
    <property type="match status" value="5"/>
</dbReference>
<evidence type="ECO:0000256" key="4">
    <source>
        <dbReference type="ARBA" id="ARBA00022737"/>
    </source>
</evidence>
<dbReference type="SMART" id="SM00823">
    <property type="entry name" value="PKS_PP"/>
    <property type="match status" value="3"/>
</dbReference>
<evidence type="ECO:0000313" key="9">
    <source>
        <dbReference type="Proteomes" id="UP001501237"/>
    </source>
</evidence>
<gene>
    <name evidence="8" type="ORF">GCM10010468_23380</name>
</gene>
<name>A0ABP6Q7N0_9ACTN</name>
<dbReference type="Gene3D" id="3.30.300.30">
    <property type="match status" value="3"/>
</dbReference>
<dbReference type="PANTHER" id="PTHR45527">
    <property type="entry name" value="NONRIBOSOMAL PEPTIDE SYNTHETASE"/>
    <property type="match status" value="1"/>
</dbReference>
<evidence type="ECO:0000256" key="5">
    <source>
        <dbReference type="ARBA" id="ARBA00023194"/>
    </source>
</evidence>
<dbReference type="InterPro" id="IPR010060">
    <property type="entry name" value="NRPS_synth"/>
</dbReference>
<dbReference type="PANTHER" id="PTHR45527:SF14">
    <property type="entry name" value="PLIPASTATIN SYNTHASE SUBUNIT B"/>
    <property type="match status" value="1"/>
</dbReference>
<accession>A0ABP6Q7N0</accession>
<dbReference type="EMBL" id="BAAAUV010000005">
    <property type="protein sequence ID" value="GAA3207288.1"/>
    <property type="molecule type" value="Genomic_DNA"/>
</dbReference>
<dbReference type="Pfam" id="PF00550">
    <property type="entry name" value="PP-binding"/>
    <property type="match status" value="3"/>
</dbReference>
<dbReference type="InterPro" id="IPR025110">
    <property type="entry name" value="AMP-bd_C"/>
</dbReference>
<keyword evidence="3" id="KW-0597">Phosphoprotein</keyword>
<keyword evidence="9" id="KW-1185">Reference proteome</keyword>
<protein>
    <recommendedName>
        <fullName evidence="7">Carrier domain-containing protein</fullName>
    </recommendedName>
</protein>
<feature type="domain" description="Carrier" evidence="7">
    <location>
        <begin position="1979"/>
        <end position="2054"/>
    </location>
</feature>
<dbReference type="InterPro" id="IPR000873">
    <property type="entry name" value="AMP-dep_synth/lig_dom"/>
</dbReference>
<dbReference type="InterPro" id="IPR020845">
    <property type="entry name" value="AMP-binding_CS"/>
</dbReference>
<dbReference type="InterPro" id="IPR010071">
    <property type="entry name" value="AA_adenyl_dom"/>
</dbReference>
<dbReference type="PROSITE" id="PS00012">
    <property type="entry name" value="PHOSPHOPANTETHEINE"/>
    <property type="match status" value="3"/>
</dbReference>
<evidence type="ECO:0000256" key="6">
    <source>
        <dbReference type="SAM" id="MobiDB-lite"/>
    </source>
</evidence>
<dbReference type="InterPro" id="IPR006162">
    <property type="entry name" value="Ppantetheine_attach_site"/>
</dbReference>
<dbReference type="Proteomes" id="UP001501237">
    <property type="component" value="Unassembled WGS sequence"/>
</dbReference>
<evidence type="ECO:0000256" key="2">
    <source>
        <dbReference type="ARBA" id="ARBA00022450"/>
    </source>
</evidence>
<dbReference type="InterPro" id="IPR020806">
    <property type="entry name" value="PKS_PP-bd"/>
</dbReference>
<dbReference type="Gene3D" id="3.40.50.12780">
    <property type="entry name" value="N-terminal domain of ligase-like"/>
    <property type="match status" value="2"/>
</dbReference>
<dbReference type="InterPro" id="IPR042099">
    <property type="entry name" value="ANL_N_sf"/>
</dbReference>
<dbReference type="InterPro" id="IPR001242">
    <property type="entry name" value="Condensation_dom"/>
</dbReference>
<dbReference type="SUPFAM" id="SSF56801">
    <property type="entry name" value="Acetyl-CoA synthetase-like"/>
    <property type="match status" value="3"/>
</dbReference>
<keyword evidence="2" id="KW-0596">Phosphopantetheine</keyword>
<feature type="domain" description="Carrier" evidence="7">
    <location>
        <begin position="3027"/>
        <end position="3102"/>
    </location>
</feature>
<feature type="region of interest" description="Disordered" evidence="6">
    <location>
        <begin position="999"/>
        <end position="1019"/>
    </location>
</feature>
<dbReference type="SMART" id="SM01294">
    <property type="entry name" value="PKS_PP_betabranch"/>
    <property type="match status" value="1"/>
</dbReference>
<dbReference type="SUPFAM" id="SSF47336">
    <property type="entry name" value="ACP-like"/>
    <property type="match status" value="3"/>
</dbReference>
<comment type="caution">
    <text evidence="8">The sequence shown here is derived from an EMBL/GenBank/DDBJ whole genome shotgun (WGS) entry which is preliminary data.</text>
</comment>
<dbReference type="Gene3D" id="3.30.559.30">
    <property type="entry name" value="Nonribosomal peptide synthetase, condensation domain"/>
    <property type="match status" value="5"/>
</dbReference>
<evidence type="ECO:0000313" key="8">
    <source>
        <dbReference type="EMBL" id="GAA3207288.1"/>
    </source>
</evidence>
<dbReference type="SUPFAM" id="SSF52777">
    <property type="entry name" value="CoA-dependent acyltransferases"/>
    <property type="match status" value="10"/>
</dbReference>